<dbReference type="Gene3D" id="3.40.50.150">
    <property type="entry name" value="Vaccinia Virus protein VP39"/>
    <property type="match status" value="1"/>
</dbReference>
<comment type="similarity">
    <text evidence="1">Belongs to the N(4)/N(6)-methyltransferase family.</text>
</comment>
<dbReference type="Pfam" id="PF12161">
    <property type="entry name" value="HsdM_N"/>
    <property type="match status" value="1"/>
</dbReference>
<dbReference type="SUPFAM" id="SSF53335">
    <property type="entry name" value="S-adenosyl-L-methionine-dependent methyltransferases"/>
    <property type="match status" value="1"/>
</dbReference>
<evidence type="ECO:0000259" key="9">
    <source>
        <dbReference type="Pfam" id="PF12161"/>
    </source>
</evidence>
<dbReference type="EMBL" id="JBHFNT010000310">
    <property type="protein sequence ID" value="MFB2839509.1"/>
    <property type="molecule type" value="Genomic_DNA"/>
</dbReference>
<evidence type="ECO:0000256" key="1">
    <source>
        <dbReference type="ARBA" id="ARBA00006594"/>
    </source>
</evidence>
<evidence type="ECO:0000256" key="6">
    <source>
        <dbReference type="ARBA" id="ARBA00022747"/>
    </source>
</evidence>
<comment type="catalytic activity">
    <reaction evidence="7">
        <text>a 2'-deoxyadenosine in DNA + S-adenosyl-L-methionine = an N(6)-methyl-2'-deoxyadenosine in DNA + S-adenosyl-L-homocysteine + H(+)</text>
        <dbReference type="Rhea" id="RHEA:15197"/>
        <dbReference type="Rhea" id="RHEA-COMP:12418"/>
        <dbReference type="Rhea" id="RHEA-COMP:12419"/>
        <dbReference type="ChEBI" id="CHEBI:15378"/>
        <dbReference type="ChEBI" id="CHEBI:57856"/>
        <dbReference type="ChEBI" id="CHEBI:59789"/>
        <dbReference type="ChEBI" id="CHEBI:90615"/>
        <dbReference type="ChEBI" id="CHEBI:90616"/>
        <dbReference type="EC" id="2.1.1.72"/>
    </reaction>
</comment>
<evidence type="ECO:0000256" key="4">
    <source>
        <dbReference type="ARBA" id="ARBA00022679"/>
    </source>
</evidence>
<dbReference type="GO" id="GO:0008168">
    <property type="term" value="F:methyltransferase activity"/>
    <property type="evidence" value="ECO:0007669"/>
    <property type="project" value="UniProtKB-KW"/>
</dbReference>
<keyword evidence="5" id="KW-0949">S-adenosyl-L-methionine</keyword>
<dbReference type="InterPro" id="IPR022749">
    <property type="entry name" value="D12N6_MeTrfase_N"/>
</dbReference>
<sequence>MLTDPELKSKVDTIWDRLWSSGLSNPMDSIEQFSYLLFLKRLDDAENKREKQAKLRKKEFEPQIKPELRWSHWINFKADEALKHVRDRVFPWLRTAGTEGSSFERYMQNAEFKISKAGTLIEVCNLIDALKISEQNQDVQGDLYEYLLSKLNTAGRNGQFRTPRHIIKMMVQMVDPKPQDRIGDLAAGTCGFLVNAFEYILQQHSEPDERGKPQLIGDLLGDEEREFLQKEAFTAYDNDAGMTMLRIGSMNLMLHGIKHPIFLYGYAF</sequence>
<feature type="domain" description="N6 adenine-specific DNA methyltransferase N-terminal" evidence="9">
    <location>
        <begin position="7"/>
        <end position="120"/>
    </location>
</feature>
<keyword evidence="3 10" id="KW-0489">Methyltransferase</keyword>
<organism evidence="10 11">
    <name type="scientific">Floridaenema evergladense BLCC-F167</name>
    <dbReference type="NCBI Taxonomy" id="3153639"/>
    <lineage>
        <taxon>Bacteria</taxon>
        <taxon>Bacillati</taxon>
        <taxon>Cyanobacteriota</taxon>
        <taxon>Cyanophyceae</taxon>
        <taxon>Oscillatoriophycideae</taxon>
        <taxon>Aerosakkonematales</taxon>
        <taxon>Aerosakkonemataceae</taxon>
        <taxon>Floridanema</taxon>
        <taxon>Floridanema evergladense</taxon>
    </lineage>
</organism>
<evidence type="ECO:0000256" key="7">
    <source>
        <dbReference type="ARBA" id="ARBA00047942"/>
    </source>
</evidence>
<name>A0ABV4WWM4_9CYAN</name>
<dbReference type="Pfam" id="PF02384">
    <property type="entry name" value="N6_Mtase"/>
    <property type="match status" value="1"/>
</dbReference>
<dbReference type="RefSeq" id="WP_413281777.1">
    <property type="nucleotide sequence ID" value="NZ_JBHFNT010000310.1"/>
</dbReference>
<proteinExistence type="inferred from homology"/>
<evidence type="ECO:0000256" key="5">
    <source>
        <dbReference type="ARBA" id="ARBA00022691"/>
    </source>
</evidence>
<comment type="caution">
    <text evidence="10">The sequence shown here is derived from an EMBL/GenBank/DDBJ whole genome shotgun (WGS) entry which is preliminary data.</text>
</comment>
<protein>
    <recommendedName>
        <fullName evidence="2">site-specific DNA-methyltransferase (adenine-specific)</fullName>
        <ecNumber evidence="2">2.1.1.72</ecNumber>
    </recommendedName>
</protein>
<dbReference type="EC" id="2.1.1.72" evidence="2"/>
<dbReference type="InterPro" id="IPR051537">
    <property type="entry name" value="DNA_Adenine_Mtase"/>
</dbReference>
<dbReference type="InterPro" id="IPR038333">
    <property type="entry name" value="T1MK-like_N_sf"/>
</dbReference>
<dbReference type="PANTHER" id="PTHR42933:SF3">
    <property type="entry name" value="TYPE I RESTRICTION ENZYME MJAVIII METHYLASE SUBUNIT"/>
    <property type="match status" value="1"/>
</dbReference>
<dbReference type="InterPro" id="IPR003356">
    <property type="entry name" value="DNA_methylase_A-5"/>
</dbReference>
<evidence type="ECO:0000256" key="3">
    <source>
        <dbReference type="ARBA" id="ARBA00022603"/>
    </source>
</evidence>
<evidence type="ECO:0000256" key="2">
    <source>
        <dbReference type="ARBA" id="ARBA00011900"/>
    </source>
</evidence>
<dbReference type="Proteomes" id="UP001576780">
    <property type="component" value="Unassembled WGS sequence"/>
</dbReference>
<dbReference type="Gene3D" id="1.20.1260.30">
    <property type="match status" value="1"/>
</dbReference>
<feature type="domain" description="DNA methylase adenine-specific" evidence="8">
    <location>
        <begin position="136"/>
        <end position="260"/>
    </location>
</feature>
<dbReference type="PANTHER" id="PTHR42933">
    <property type="entry name" value="SLR6095 PROTEIN"/>
    <property type="match status" value="1"/>
</dbReference>
<evidence type="ECO:0000259" key="8">
    <source>
        <dbReference type="Pfam" id="PF02384"/>
    </source>
</evidence>
<reference evidence="10 11" key="1">
    <citation type="submission" date="2024-09" db="EMBL/GenBank/DDBJ databases">
        <title>Floridaenema gen nov. (Aerosakkonemataceae, Aerosakkonematales ord. nov., Cyanobacteria) from benthic tropical and subtropical fresh waters, with the description of four new species.</title>
        <authorList>
            <person name="Moretto J.A."/>
            <person name="Berthold D.E."/>
            <person name="Lefler F.W."/>
            <person name="Huang I.-S."/>
            <person name="Laughinghouse H. IV."/>
        </authorList>
    </citation>
    <scope>NUCLEOTIDE SEQUENCE [LARGE SCALE GENOMIC DNA]</scope>
    <source>
        <strain evidence="10 11">BLCC-F167</strain>
    </source>
</reference>
<keyword evidence="4" id="KW-0808">Transferase</keyword>
<keyword evidence="11" id="KW-1185">Reference proteome</keyword>
<evidence type="ECO:0000313" key="10">
    <source>
        <dbReference type="EMBL" id="MFB2839509.1"/>
    </source>
</evidence>
<keyword evidence="6" id="KW-0680">Restriction system</keyword>
<dbReference type="GO" id="GO:0032259">
    <property type="term" value="P:methylation"/>
    <property type="evidence" value="ECO:0007669"/>
    <property type="project" value="UniProtKB-KW"/>
</dbReference>
<evidence type="ECO:0000313" key="11">
    <source>
        <dbReference type="Proteomes" id="UP001576780"/>
    </source>
</evidence>
<dbReference type="InterPro" id="IPR029063">
    <property type="entry name" value="SAM-dependent_MTases_sf"/>
</dbReference>
<accession>A0ABV4WWM4</accession>
<gene>
    <name evidence="10" type="ORF">ACE1CA_33885</name>
</gene>